<sequence>MWVPNVFSILPDHQTVTTNRKREGFARAPDSAGTSDPVCVRIGG</sequence>
<feature type="non-terminal residue" evidence="2">
    <location>
        <position position="44"/>
    </location>
</feature>
<reference evidence="2" key="1">
    <citation type="journal article" date="2014" name="Front. Microbiol.">
        <title>High frequency of phylogenetically diverse reductive dehalogenase-homologous genes in deep subseafloor sedimentary metagenomes.</title>
        <authorList>
            <person name="Kawai M."/>
            <person name="Futagami T."/>
            <person name="Toyoda A."/>
            <person name="Takaki Y."/>
            <person name="Nishi S."/>
            <person name="Hori S."/>
            <person name="Arai W."/>
            <person name="Tsubouchi T."/>
            <person name="Morono Y."/>
            <person name="Uchiyama I."/>
            <person name="Ito T."/>
            <person name="Fujiyama A."/>
            <person name="Inagaki F."/>
            <person name="Takami H."/>
        </authorList>
    </citation>
    <scope>NUCLEOTIDE SEQUENCE</scope>
    <source>
        <strain evidence="2">Expedition CK06-06</strain>
    </source>
</reference>
<dbReference type="EMBL" id="BARS01025589">
    <property type="protein sequence ID" value="GAG05837.1"/>
    <property type="molecule type" value="Genomic_DNA"/>
</dbReference>
<feature type="region of interest" description="Disordered" evidence="1">
    <location>
        <begin position="25"/>
        <end position="44"/>
    </location>
</feature>
<evidence type="ECO:0000313" key="2">
    <source>
        <dbReference type="EMBL" id="GAG05837.1"/>
    </source>
</evidence>
<dbReference type="AlphaFoldDB" id="X0V342"/>
<organism evidence="2">
    <name type="scientific">marine sediment metagenome</name>
    <dbReference type="NCBI Taxonomy" id="412755"/>
    <lineage>
        <taxon>unclassified sequences</taxon>
        <taxon>metagenomes</taxon>
        <taxon>ecological metagenomes</taxon>
    </lineage>
</organism>
<accession>X0V342</accession>
<gene>
    <name evidence="2" type="ORF">S01H1_40409</name>
</gene>
<evidence type="ECO:0000256" key="1">
    <source>
        <dbReference type="SAM" id="MobiDB-lite"/>
    </source>
</evidence>
<comment type="caution">
    <text evidence="2">The sequence shown here is derived from an EMBL/GenBank/DDBJ whole genome shotgun (WGS) entry which is preliminary data.</text>
</comment>
<proteinExistence type="predicted"/>
<protein>
    <submittedName>
        <fullName evidence="2">Uncharacterized protein</fullName>
    </submittedName>
</protein>
<name>X0V342_9ZZZZ</name>